<dbReference type="InterPro" id="IPR004605">
    <property type="entry name" value="DNA_helicase_Holl-junc_RuvB"/>
</dbReference>
<dbReference type="GO" id="GO:0048476">
    <property type="term" value="C:Holliday junction resolvase complex"/>
    <property type="evidence" value="ECO:0007669"/>
    <property type="project" value="UniProtKB-UniRule"/>
</dbReference>
<dbReference type="PANTHER" id="PTHR42848">
    <property type="match status" value="1"/>
</dbReference>
<dbReference type="InterPro" id="IPR036388">
    <property type="entry name" value="WH-like_DNA-bd_sf"/>
</dbReference>
<keyword evidence="13" id="KW-1185">Reference proteome</keyword>
<dbReference type="PATRIC" id="fig|360411.5.peg.699"/>
<dbReference type="Pfam" id="PF05491">
    <property type="entry name" value="WHD_RuvB"/>
    <property type="match status" value="1"/>
</dbReference>
<dbReference type="NCBIfam" id="NF000868">
    <property type="entry name" value="PRK00080.1"/>
    <property type="match status" value="1"/>
</dbReference>
<dbReference type="GO" id="GO:0006310">
    <property type="term" value="P:DNA recombination"/>
    <property type="evidence" value="ECO:0007669"/>
    <property type="project" value="UniProtKB-UniRule"/>
</dbReference>
<feature type="binding site" evidence="9">
    <location>
        <position position="68"/>
    </location>
    <ligand>
        <name>ATP</name>
        <dbReference type="ChEBI" id="CHEBI:30616"/>
    </ligand>
</feature>
<keyword evidence="7 9" id="KW-0233">DNA recombination</keyword>
<evidence type="ECO:0000256" key="7">
    <source>
        <dbReference type="ARBA" id="ARBA00023172"/>
    </source>
</evidence>
<dbReference type="Pfam" id="PF05496">
    <property type="entry name" value="RuvB_N"/>
    <property type="match status" value="1"/>
</dbReference>
<feature type="binding site" evidence="9">
    <location>
        <position position="184"/>
    </location>
    <ligand>
        <name>ATP</name>
        <dbReference type="ChEBI" id="CHEBI:30616"/>
    </ligand>
</feature>
<feature type="binding site" evidence="9">
    <location>
        <position position="313"/>
    </location>
    <ligand>
        <name>DNA</name>
        <dbReference type="ChEBI" id="CHEBI:16991"/>
    </ligand>
</feature>
<dbReference type="STRING" id="360411.AC812_13175"/>
<name>A0A0P6WVI3_9CHLR</name>
<comment type="domain">
    <text evidence="9">Has 3 domains, the large (RuvB-L) and small ATPase (RuvB-S) domains and the C-terminal head (RuvB-H) domain. The head domain binds DNA, while the ATPase domains jointly bind ATP, ADP or are empty depending on the state of the subunit in the translocation cycle. During a single DNA translocation step the structure of each domain remains the same, but their relative positions change.</text>
</comment>
<comment type="caution">
    <text evidence="9">Lacks conserved residue(s) required for the propagation of feature annotation.</text>
</comment>
<dbReference type="InterPro" id="IPR036390">
    <property type="entry name" value="WH_DNA-bd_sf"/>
</dbReference>
<dbReference type="InterPro" id="IPR003593">
    <property type="entry name" value="AAA+_ATPase"/>
</dbReference>
<evidence type="ECO:0000313" key="13">
    <source>
        <dbReference type="Proteomes" id="UP000050514"/>
    </source>
</evidence>
<dbReference type="GO" id="GO:0005524">
    <property type="term" value="F:ATP binding"/>
    <property type="evidence" value="ECO:0007669"/>
    <property type="project" value="UniProtKB-UniRule"/>
</dbReference>
<evidence type="ECO:0000256" key="6">
    <source>
        <dbReference type="ARBA" id="ARBA00023125"/>
    </source>
</evidence>
<dbReference type="EC" id="3.6.4.-" evidence="9"/>
<dbReference type="InterPro" id="IPR027417">
    <property type="entry name" value="P-loop_NTPase"/>
</dbReference>
<keyword evidence="12" id="KW-0347">Helicase</keyword>
<keyword evidence="5 9" id="KW-0067">ATP-binding</keyword>
<dbReference type="Gene3D" id="1.10.8.60">
    <property type="match status" value="1"/>
</dbReference>
<feature type="binding site" evidence="9">
    <location>
        <position position="24"/>
    </location>
    <ligand>
        <name>ATP</name>
        <dbReference type="ChEBI" id="CHEBI:30616"/>
    </ligand>
</feature>
<dbReference type="NCBIfam" id="TIGR00635">
    <property type="entry name" value="ruvB"/>
    <property type="match status" value="1"/>
</dbReference>
<feature type="binding site" evidence="9">
    <location>
        <position position="69"/>
    </location>
    <ligand>
        <name>Mg(2+)</name>
        <dbReference type="ChEBI" id="CHEBI:18420"/>
    </ligand>
</feature>
<evidence type="ECO:0000256" key="2">
    <source>
        <dbReference type="ARBA" id="ARBA00022741"/>
    </source>
</evidence>
<comment type="subcellular location">
    <subcellularLocation>
        <location evidence="9">Cytoplasm</location>
    </subcellularLocation>
</comment>
<feature type="binding site" evidence="9">
    <location>
        <position position="65"/>
    </location>
    <ligand>
        <name>ATP</name>
        <dbReference type="ChEBI" id="CHEBI:30616"/>
    </ligand>
</feature>
<dbReference type="Pfam" id="PF17864">
    <property type="entry name" value="AAA_lid_4"/>
    <property type="match status" value="1"/>
</dbReference>
<sequence>MSDSSSRLVQPEARPDDRLDQALRPRHLNEVIGQDQVKENLSILISAARKRNEPLDHVLFYGPPGLGKTTFAHVLANEMGVNIKITAGPAVERAGDLAAILTNLHAGDILFIDEIHRLGKTVEEVLYPAMEDFALDIVIGKGPSARSIRLKLPRFSVIGATTRLALVSAPLRARFGAVYRLDYYELQPMCIIVQRAAQILKVPADQGGIEEIARRARGTPRVALRLLRRVRDFAQVRADGIINREVAREALNLLNVDPLGLDDVDRRVLNTVIEKYGGGPVGLNTIAASIGEEADTIMDVVEPYLLQLGFLDRTPQGRVATRLAYEHLGIAFPGDHRQPTLFDASNSE</sequence>
<dbReference type="CDD" id="cd00009">
    <property type="entry name" value="AAA"/>
    <property type="match status" value="1"/>
</dbReference>
<dbReference type="AlphaFoldDB" id="A0A0P6WVI3"/>
<evidence type="ECO:0000256" key="5">
    <source>
        <dbReference type="ARBA" id="ARBA00022840"/>
    </source>
</evidence>
<dbReference type="Gene3D" id="3.40.50.300">
    <property type="entry name" value="P-loop containing nucleotide triphosphate hydrolases"/>
    <property type="match status" value="1"/>
</dbReference>
<dbReference type="HAMAP" id="MF_00016">
    <property type="entry name" value="DNA_HJ_migration_RuvB"/>
    <property type="match status" value="1"/>
</dbReference>
<comment type="function">
    <text evidence="9">The RuvA-RuvB-RuvC complex processes Holliday junction (HJ) DNA during genetic recombination and DNA repair, while the RuvA-RuvB complex plays an important role in the rescue of blocked DNA replication forks via replication fork reversal (RFR). RuvA specifically binds to HJ cruciform DNA, conferring on it an open structure. The RuvB hexamer acts as an ATP-dependent pump, pulling dsDNA into and through the RuvAB complex. RuvB forms 2 homohexamers on either side of HJ DNA bound by 1 or 2 RuvA tetramers; 4 subunits per hexamer contact DNA at a time. Coordinated motions by a converter formed by DNA-disengaged RuvB subunits stimulates ATP hydrolysis and nucleotide exchange. Immobilization of the converter enables RuvB to convert the ATP-contained energy into a lever motion, pulling 2 nucleotides of DNA out of the RuvA tetramer per ATP hydrolyzed, thus driving DNA branch migration. The RuvB motors rotate together with the DNA substrate, which together with the progressing nucleotide cycle form the mechanistic basis for DNA recombination by continuous HJ branch migration. Branch migration allows RuvC to scan DNA until it finds its consensus sequence, where it cleaves and resolves cruciform DNA.</text>
</comment>
<keyword evidence="1 9" id="KW-0963">Cytoplasm</keyword>
<dbReference type="GO" id="GO:0005737">
    <property type="term" value="C:cytoplasm"/>
    <property type="evidence" value="ECO:0007669"/>
    <property type="project" value="UniProtKB-SubCell"/>
</dbReference>
<feature type="region of interest" description="Small ATPAse domain (RuvB-S)" evidence="9">
    <location>
        <begin position="185"/>
        <end position="255"/>
    </location>
</feature>
<dbReference type="SUPFAM" id="SSF52540">
    <property type="entry name" value="P-loop containing nucleoside triphosphate hydrolases"/>
    <property type="match status" value="1"/>
</dbReference>
<dbReference type="Proteomes" id="UP000050514">
    <property type="component" value="Unassembled WGS sequence"/>
</dbReference>
<gene>
    <name evidence="9" type="primary">ruvB</name>
    <name evidence="12" type="ORF">AC812_13175</name>
</gene>
<evidence type="ECO:0000256" key="8">
    <source>
        <dbReference type="ARBA" id="ARBA00023204"/>
    </source>
</evidence>
<dbReference type="InterPro" id="IPR008823">
    <property type="entry name" value="RuvB_wg_C"/>
</dbReference>
<dbReference type="PANTHER" id="PTHR42848:SF1">
    <property type="entry name" value="HOLLIDAY JUNCTION BRANCH MIGRATION COMPLEX SUBUNIT RUVB"/>
    <property type="match status" value="1"/>
</dbReference>
<feature type="binding site" evidence="9">
    <location>
        <position position="221"/>
    </location>
    <ligand>
        <name>ATP</name>
        <dbReference type="ChEBI" id="CHEBI:30616"/>
    </ligand>
</feature>
<keyword evidence="2 9" id="KW-0547">Nucleotide-binding</keyword>
<dbReference type="GO" id="GO:0000400">
    <property type="term" value="F:four-way junction DNA binding"/>
    <property type="evidence" value="ECO:0007669"/>
    <property type="project" value="UniProtKB-UniRule"/>
</dbReference>
<dbReference type="SUPFAM" id="SSF46785">
    <property type="entry name" value="Winged helix' DNA-binding domain"/>
    <property type="match status" value="1"/>
</dbReference>
<evidence type="ECO:0000256" key="9">
    <source>
        <dbReference type="HAMAP-Rule" id="MF_00016"/>
    </source>
</evidence>
<reference evidence="12 13" key="1">
    <citation type="submission" date="2015-07" db="EMBL/GenBank/DDBJ databases">
        <title>Draft genome of Bellilinea caldifistulae DSM 17877.</title>
        <authorList>
            <person name="Hemp J."/>
            <person name="Ward L.M."/>
            <person name="Pace L.A."/>
            <person name="Fischer W.W."/>
        </authorList>
    </citation>
    <scope>NUCLEOTIDE SEQUENCE [LARGE SCALE GENOMIC DNA]</scope>
    <source>
        <strain evidence="12 13">GOMI-1</strain>
    </source>
</reference>
<dbReference type="InterPro" id="IPR041445">
    <property type="entry name" value="AAA_lid_4"/>
</dbReference>
<feature type="region of interest" description="Head domain (RuvB-H)" evidence="9">
    <location>
        <begin position="258"/>
        <end position="348"/>
    </location>
</feature>
<evidence type="ECO:0000256" key="10">
    <source>
        <dbReference type="SAM" id="MobiDB-lite"/>
    </source>
</evidence>
<feature type="binding site" evidence="9">
    <location>
        <position position="69"/>
    </location>
    <ligand>
        <name>ATP</name>
        <dbReference type="ChEBI" id="CHEBI:30616"/>
    </ligand>
</feature>
<feature type="binding site" evidence="9">
    <location>
        <begin position="131"/>
        <end position="133"/>
    </location>
    <ligand>
        <name>ATP</name>
        <dbReference type="ChEBI" id="CHEBI:30616"/>
    </ligand>
</feature>
<dbReference type="GO" id="GO:0016887">
    <property type="term" value="F:ATP hydrolysis activity"/>
    <property type="evidence" value="ECO:0007669"/>
    <property type="project" value="RHEA"/>
</dbReference>
<dbReference type="Gene3D" id="1.10.10.10">
    <property type="entry name" value="Winged helix-like DNA-binding domain superfamily/Winged helix DNA-binding domain"/>
    <property type="match status" value="1"/>
</dbReference>
<feature type="binding site" evidence="9">
    <location>
        <position position="174"/>
    </location>
    <ligand>
        <name>ATP</name>
        <dbReference type="ChEBI" id="CHEBI:30616"/>
    </ligand>
</feature>
<feature type="region of interest" description="Disordered" evidence="10">
    <location>
        <begin position="1"/>
        <end position="20"/>
    </location>
</feature>
<feature type="binding site" evidence="9">
    <location>
        <position position="318"/>
    </location>
    <ligand>
        <name>DNA</name>
        <dbReference type="ChEBI" id="CHEBI:16991"/>
    </ligand>
</feature>
<evidence type="ECO:0000256" key="3">
    <source>
        <dbReference type="ARBA" id="ARBA00022763"/>
    </source>
</evidence>
<keyword evidence="3 9" id="KW-0227">DNA damage</keyword>
<dbReference type="RefSeq" id="WP_061915577.1">
    <property type="nucleotide sequence ID" value="NZ_DF967971.1"/>
</dbReference>
<evidence type="ECO:0000313" key="12">
    <source>
        <dbReference type="EMBL" id="KPL74248.1"/>
    </source>
</evidence>
<evidence type="ECO:0000259" key="11">
    <source>
        <dbReference type="SMART" id="SM00382"/>
    </source>
</evidence>
<comment type="subunit">
    <text evidence="9">Homohexamer. Forms an RuvA(8)-RuvB(12)-Holliday junction (HJ) complex. HJ DNA is sandwiched between 2 RuvA tetramers; dsDNA enters through RuvA and exits via RuvB. An RuvB hexamer assembles on each DNA strand where it exits the tetramer. Each RuvB hexamer is contacted by two RuvA subunits (via domain III) on 2 adjacent RuvB subunits; this complex drives branch migration. In the full resolvosome a probable DNA-RuvA(4)-RuvB(12)-RuvC(2) complex forms which resolves the HJ.</text>
</comment>
<feature type="domain" description="AAA+ ATPase" evidence="11">
    <location>
        <begin position="54"/>
        <end position="185"/>
    </location>
</feature>
<dbReference type="InterPro" id="IPR008824">
    <property type="entry name" value="RuvB-like_N"/>
</dbReference>
<protein>
    <recommendedName>
        <fullName evidence="9">Holliday junction branch migration complex subunit RuvB</fullName>
        <ecNumber evidence="9">3.6.4.-</ecNumber>
    </recommendedName>
</protein>
<dbReference type="SMART" id="SM00382">
    <property type="entry name" value="AAA"/>
    <property type="match status" value="1"/>
</dbReference>
<comment type="catalytic activity">
    <reaction evidence="9">
        <text>ATP + H2O = ADP + phosphate + H(+)</text>
        <dbReference type="Rhea" id="RHEA:13065"/>
        <dbReference type="ChEBI" id="CHEBI:15377"/>
        <dbReference type="ChEBI" id="CHEBI:15378"/>
        <dbReference type="ChEBI" id="CHEBI:30616"/>
        <dbReference type="ChEBI" id="CHEBI:43474"/>
        <dbReference type="ChEBI" id="CHEBI:456216"/>
    </reaction>
</comment>
<proteinExistence type="inferred from homology"/>
<evidence type="ECO:0000256" key="1">
    <source>
        <dbReference type="ARBA" id="ARBA00022490"/>
    </source>
</evidence>
<keyword evidence="6 9" id="KW-0238">DNA-binding</keyword>
<dbReference type="GO" id="GO:0009378">
    <property type="term" value="F:four-way junction helicase activity"/>
    <property type="evidence" value="ECO:0007669"/>
    <property type="project" value="InterPro"/>
</dbReference>
<keyword evidence="4 9" id="KW-0378">Hydrolase</keyword>
<comment type="caution">
    <text evidence="12">The sequence shown here is derived from an EMBL/GenBank/DDBJ whole genome shotgun (WGS) entry which is preliminary data.</text>
</comment>
<evidence type="ECO:0000256" key="4">
    <source>
        <dbReference type="ARBA" id="ARBA00022801"/>
    </source>
</evidence>
<dbReference type="OrthoDB" id="9804478at2"/>
<feature type="binding site" evidence="9">
    <location>
        <position position="23"/>
    </location>
    <ligand>
        <name>ATP</name>
        <dbReference type="ChEBI" id="CHEBI:30616"/>
    </ligand>
</feature>
<keyword evidence="8 9" id="KW-0234">DNA repair</keyword>
<dbReference type="EMBL" id="LGHJ01000018">
    <property type="protein sequence ID" value="KPL74248.1"/>
    <property type="molecule type" value="Genomic_DNA"/>
</dbReference>
<feature type="region of interest" description="Large ATPase domain (RuvB-L)" evidence="9">
    <location>
        <begin position="4"/>
        <end position="184"/>
    </location>
</feature>
<accession>A0A0P6WVI3</accession>
<organism evidence="12 13">
    <name type="scientific">Bellilinea caldifistulae</name>
    <dbReference type="NCBI Taxonomy" id="360411"/>
    <lineage>
        <taxon>Bacteria</taxon>
        <taxon>Bacillati</taxon>
        <taxon>Chloroflexota</taxon>
        <taxon>Anaerolineae</taxon>
        <taxon>Anaerolineales</taxon>
        <taxon>Anaerolineaceae</taxon>
        <taxon>Bellilinea</taxon>
    </lineage>
</organism>
<comment type="similarity">
    <text evidence="9">Belongs to the RuvB family.</text>
</comment>
<dbReference type="GO" id="GO:0006281">
    <property type="term" value="P:DNA repair"/>
    <property type="evidence" value="ECO:0007669"/>
    <property type="project" value="UniProtKB-UniRule"/>
</dbReference>
<feature type="binding site" evidence="9">
    <location>
        <position position="70"/>
    </location>
    <ligand>
        <name>ATP</name>
        <dbReference type="ChEBI" id="CHEBI:30616"/>
    </ligand>
</feature>